<sequence length="107" mass="13088">MFFKKRDKLRYLYNALLFNYLIRTKRCKHLPLWLTKEQSILDLLKTNFKTQKNILLKLDIEGSEYAFLDEIVRNKKAFRAMVFEFHDLDKKHELVHRFIDQCHPNSN</sequence>
<dbReference type="AlphaFoldDB" id="A0A9E8MVR5"/>
<dbReference type="KEGG" id="lnu:N7U66_19240"/>
<name>A0A9E8MVR5_9FLAO</name>
<evidence type="ECO:0000259" key="1">
    <source>
        <dbReference type="Pfam" id="PF05050"/>
    </source>
</evidence>
<evidence type="ECO:0000313" key="3">
    <source>
        <dbReference type="Proteomes" id="UP001164705"/>
    </source>
</evidence>
<proteinExistence type="predicted"/>
<accession>A0A9E8MVR5</accession>
<dbReference type="EMBL" id="CP113088">
    <property type="protein sequence ID" value="WAC01951.1"/>
    <property type="molecule type" value="Genomic_DNA"/>
</dbReference>
<dbReference type="InterPro" id="IPR006342">
    <property type="entry name" value="FkbM_mtfrase"/>
</dbReference>
<dbReference type="Proteomes" id="UP001164705">
    <property type="component" value="Chromosome"/>
</dbReference>
<organism evidence="2 3">
    <name type="scientific">Lacinutrix neustonica</name>
    <dbReference type="NCBI Taxonomy" id="2980107"/>
    <lineage>
        <taxon>Bacteria</taxon>
        <taxon>Pseudomonadati</taxon>
        <taxon>Bacteroidota</taxon>
        <taxon>Flavobacteriia</taxon>
        <taxon>Flavobacteriales</taxon>
        <taxon>Flavobacteriaceae</taxon>
        <taxon>Lacinutrix</taxon>
    </lineage>
</organism>
<protein>
    <recommendedName>
        <fullName evidence="1">Methyltransferase FkbM domain-containing protein</fullName>
    </recommendedName>
</protein>
<evidence type="ECO:0000313" key="2">
    <source>
        <dbReference type="EMBL" id="WAC01951.1"/>
    </source>
</evidence>
<keyword evidence="3" id="KW-1185">Reference proteome</keyword>
<feature type="domain" description="Methyltransferase FkbM" evidence="1">
    <location>
        <begin position="42"/>
        <end position="101"/>
    </location>
</feature>
<gene>
    <name evidence="2" type="ORF">N7U66_19240</name>
</gene>
<reference evidence="2" key="1">
    <citation type="submission" date="2022-11" db="EMBL/GenBank/DDBJ databases">
        <title>Lacinutrix neustonica HL-RS19T sp. nov., isolated from the surface microlayer sample of brackish Lake Shihwa.</title>
        <authorList>
            <person name="Choi J.Y."/>
            <person name="Hwang C.Y."/>
        </authorList>
    </citation>
    <scope>NUCLEOTIDE SEQUENCE</scope>
    <source>
        <strain evidence="2">HL-RS19</strain>
    </source>
</reference>
<dbReference type="Pfam" id="PF05050">
    <property type="entry name" value="Methyltransf_21"/>
    <property type="match status" value="1"/>
</dbReference>
<dbReference type="RefSeq" id="WP_267676549.1">
    <property type="nucleotide sequence ID" value="NZ_CP113088.1"/>
</dbReference>